<accession>A0ABW3FSM4</accession>
<comment type="similarity">
    <text evidence="1">Belongs to the short-chain dehydrogenases/reductases (SDR) family.</text>
</comment>
<feature type="domain" description="Ketoreductase" evidence="3">
    <location>
        <begin position="7"/>
        <end position="188"/>
    </location>
</feature>
<comment type="caution">
    <text evidence="4">The sequence shown here is derived from an EMBL/GenBank/DDBJ whole genome shotgun (WGS) entry which is preliminary data.</text>
</comment>
<dbReference type="EMBL" id="JBHTIW010000008">
    <property type="protein sequence ID" value="MFD0920688.1"/>
    <property type="molecule type" value="Genomic_DNA"/>
</dbReference>
<dbReference type="InterPro" id="IPR020904">
    <property type="entry name" value="Sc_DH/Rdtase_CS"/>
</dbReference>
<name>A0ABW3FSM4_9PSEU</name>
<reference evidence="5" key="1">
    <citation type="journal article" date="2019" name="Int. J. Syst. Evol. Microbiol.">
        <title>The Global Catalogue of Microorganisms (GCM) 10K type strain sequencing project: providing services to taxonomists for standard genome sequencing and annotation.</title>
        <authorList>
            <consortium name="The Broad Institute Genomics Platform"/>
            <consortium name="The Broad Institute Genome Sequencing Center for Infectious Disease"/>
            <person name="Wu L."/>
            <person name="Ma J."/>
        </authorList>
    </citation>
    <scope>NUCLEOTIDE SEQUENCE [LARGE SCALE GENOMIC DNA]</scope>
    <source>
        <strain evidence="5">CCUG 56401</strain>
    </source>
</reference>
<evidence type="ECO:0000256" key="1">
    <source>
        <dbReference type="ARBA" id="ARBA00006484"/>
    </source>
</evidence>
<dbReference type="SUPFAM" id="SSF51735">
    <property type="entry name" value="NAD(P)-binding Rossmann-fold domains"/>
    <property type="match status" value="1"/>
</dbReference>
<protein>
    <submittedName>
        <fullName evidence="4">SDR family NAD(P)-dependent oxidoreductase</fullName>
        <ecNumber evidence="4">1.1.1.-</ecNumber>
    </submittedName>
</protein>
<evidence type="ECO:0000313" key="5">
    <source>
        <dbReference type="Proteomes" id="UP001597018"/>
    </source>
</evidence>
<dbReference type="EC" id="1.1.1.-" evidence="4"/>
<sequence>MSELDGKVALVTGGSRGIGAATVARLAADGADVAFTYVLAEERARSVVRGVESAGRRALAIRADSGDVDAVRAAVQRTVSELGRLDILVNNAGLFSFRHVEDVSLEELERTIGVHVKAPFIAAQAAAGHLPHGGRIVTIGSIFAERTPEPGLSVYAMTKSALVGLTKGLARDLGERGISVTLVQPGSTDTDMNPADGDVAEGEKALTALKRYGTPEEVAATVAFLVSDGGANITGTTINVDGGAAA</sequence>
<dbReference type="PRINTS" id="PR00081">
    <property type="entry name" value="GDHRDH"/>
</dbReference>
<dbReference type="PANTHER" id="PTHR43639:SF1">
    <property type="entry name" value="SHORT-CHAIN DEHYDROGENASE_REDUCTASE FAMILY PROTEIN"/>
    <property type="match status" value="1"/>
</dbReference>
<evidence type="ECO:0000313" key="4">
    <source>
        <dbReference type="EMBL" id="MFD0920688.1"/>
    </source>
</evidence>
<evidence type="ECO:0000259" key="3">
    <source>
        <dbReference type="SMART" id="SM00822"/>
    </source>
</evidence>
<dbReference type="PANTHER" id="PTHR43639">
    <property type="entry name" value="OXIDOREDUCTASE, SHORT-CHAIN DEHYDROGENASE/REDUCTASE FAMILY (AFU_ORTHOLOGUE AFUA_5G02870)"/>
    <property type="match status" value="1"/>
</dbReference>
<keyword evidence="5" id="KW-1185">Reference proteome</keyword>
<evidence type="ECO:0000256" key="2">
    <source>
        <dbReference type="ARBA" id="ARBA00023002"/>
    </source>
</evidence>
<dbReference type="SMART" id="SM00822">
    <property type="entry name" value="PKS_KR"/>
    <property type="match status" value="1"/>
</dbReference>
<dbReference type="Gene3D" id="3.40.50.720">
    <property type="entry name" value="NAD(P)-binding Rossmann-like Domain"/>
    <property type="match status" value="1"/>
</dbReference>
<dbReference type="PROSITE" id="PS00061">
    <property type="entry name" value="ADH_SHORT"/>
    <property type="match status" value="1"/>
</dbReference>
<gene>
    <name evidence="4" type="ORF">ACFQ16_13115</name>
</gene>
<dbReference type="InterPro" id="IPR002347">
    <property type="entry name" value="SDR_fam"/>
</dbReference>
<dbReference type="RefSeq" id="WP_263253814.1">
    <property type="nucleotide sequence ID" value="NZ_BAABLT010000006.1"/>
</dbReference>
<dbReference type="Pfam" id="PF13561">
    <property type="entry name" value="adh_short_C2"/>
    <property type="match status" value="1"/>
</dbReference>
<organism evidence="4 5">
    <name type="scientific">Saccharopolyspora rosea</name>
    <dbReference type="NCBI Taxonomy" id="524884"/>
    <lineage>
        <taxon>Bacteria</taxon>
        <taxon>Bacillati</taxon>
        <taxon>Actinomycetota</taxon>
        <taxon>Actinomycetes</taxon>
        <taxon>Pseudonocardiales</taxon>
        <taxon>Pseudonocardiaceae</taxon>
        <taxon>Saccharopolyspora</taxon>
    </lineage>
</organism>
<dbReference type="Proteomes" id="UP001597018">
    <property type="component" value="Unassembled WGS sequence"/>
</dbReference>
<dbReference type="PRINTS" id="PR00080">
    <property type="entry name" value="SDRFAMILY"/>
</dbReference>
<dbReference type="CDD" id="cd05233">
    <property type="entry name" value="SDR_c"/>
    <property type="match status" value="1"/>
</dbReference>
<proteinExistence type="inferred from homology"/>
<keyword evidence="2 4" id="KW-0560">Oxidoreductase</keyword>
<dbReference type="InterPro" id="IPR036291">
    <property type="entry name" value="NAD(P)-bd_dom_sf"/>
</dbReference>
<dbReference type="InterPro" id="IPR057326">
    <property type="entry name" value="KR_dom"/>
</dbReference>
<dbReference type="GO" id="GO:0016491">
    <property type="term" value="F:oxidoreductase activity"/>
    <property type="evidence" value="ECO:0007669"/>
    <property type="project" value="UniProtKB-KW"/>
</dbReference>